<evidence type="ECO:0000256" key="1">
    <source>
        <dbReference type="SAM" id="Phobius"/>
    </source>
</evidence>
<keyword evidence="1" id="KW-1133">Transmembrane helix</keyword>
<reference evidence="2 3" key="1">
    <citation type="submission" date="2013-02" db="EMBL/GenBank/DDBJ databases">
        <title>The Genome Annotation of Plasmodium falciparum MaliPS096_E11.</title>
        <authorList>
            <consortium name="The Broad Institute Genome Sequencing Platform"/>
            <consortium name="The Broad Institute Genome Sequencing Center for Infectious Disease"/>
            <person name="Neafsey D."/>
            <person name="Hoffman S."/>
            <person name="Volkman S."/>
            <person name="Rosenthal P."/>
            <person name="Walker B."/>
            <person name="Young S.K."/>
            <person name="Zeng Q."/>
            <person name="Gargeya S."/>
            <person name="Fitzgerald M."/>
            <person name="Haas B."/>
            <person name="Abouelleil A."/>
            <person name="Allen A.W."/>
            <person name="Alvarado L."/>
            <person name="Arachchi H.M."/>
            <person name="Berlin A.M."/>
            <person name="Chapman S.B."/>
            <person name="Gainer-Dewar J."/>
            <person name="Goldberg J."/>
            <person name="Griggs A."/>
            <person name="Gujja S."/>
            <person name="Hansen M."/>
            <person name="Howarth C."/>
            <person name="Imamovic A."/>
            <person name="Ireland A."/>
            <person name="Larimer J."/>
            <person name="McCowan C."/>
            <person name="Murphy C."/>
            <person name="Pearson M."/>
            <person name="Poon T.W."/>
            <person name="Priest M."/>
            <person name="Roberts A."/>
            <person name="Saif S."/>
            <person name="Shea T."/>
            <person name="Sisk P."/>
            <person name="Sykes S."/>
            <person name="Wortman J."/>
            <person name="Nusbaum C."/>
            <person name="Birren B."/>
        </authorList>
    </citation>
    <scope>NUCLEOTIDE SEQUENCE [LARGE SCALE GENOMIC DNA]</scope>
    <source>
        <strain evidence="2 3">MaliPS096_E11</strain>
    </source>
</reference>
<dbReference type="InterPro" id="IPR006374">
    <property type="entry name" value="VSA_Stevor"/>
</dbReference>
<dbReference type="Proteomes" id="UP000030699">
    <property type="component" value="Unassembled WGS sequence"/>
</dbReference>
<proteinExistence type="predicted"/>
<reference evidence="2 3" key="2">
    <citation type="submission" date="2013-02" db="EMBL/GenBank/DDBJ databases">
        <title>The Genome Sequence of Plasmodium falciparum MaliPS096_E11.</title>
        <authorList>
            <consortium name="The Broad Institute Genome Sequencing Platform"/>
            <consortium name="The Broad Institute Genome Sequencing Center for Infectious Disease"/>
            <person name="Neafsey D."/>
            <person name="Cheeseman I."/>
            <person name="Volkman S."/>
            <person name="Adams J."/>
            <person name="Walker B."/>
            <person name="Young S.K."/>
            <person name="Zeng Q."/>
            <person name="Gargeya S."/>
            <person name="Fitzgerald M."/>
            <person name="Haas B."/>
            <person name="Abouelleil A."/>
            <person name="Alvarado L."/>
            <person name="Arachchi H.M."/>
            <person name="Berlin A.M."/>
            <person name="Chapman S.B."/>
            <person name="Dewar J."/>
            <person name="Goldberg J."/>
            <person name="Griggs A."/>
            <person name="Gujja S."/>
            <person name="Hansen M."/>
            <person name="Howarth C."/>
            <person name="Imamovic A."/>
            <person name="Larimer J."/>
            <person name="McCowan C."/>
            <person name="Murphy C."/>
            <person name="Neiman D."/>
            <person name="Pearson M."/>
            <person name="Priest M."/>
            <person name="Roberts A."/>
            <person name="Saif S."/>
            <person name="Shea T."/>
            <person name="Sisk P."/>
            <person name="Sykes S."/>
            <person name="Wortman J."/>
            <person name="Nusbaum C."/>
            <person name="Birren B."/>
        </authorList>
    </citation>
    <scope>NUCLEOTIDE SEQUENCE [LARGE SCALE GENOMIC DNA]</scope>
    <source>
        <strain evidence="2 3">MaliPS096_E11</strain>
    </source>
</reference>
<evidence type="ECO:0008006" key="4">
    <source>
        <dbReference type="Google" id="ProtNLM"/>
    </source>
</evidence>
<organism evidence="2 3">
    <name type="scientific">Plasmodium falciparum MaliPS096_E11</name>
    <dbReference type="NCBI Taxonomy" id="1036727"/>
    <lineage>
        <taxon>Eukaryota</taxon>
        <taxon>Sar</taxon>
        <taxon>Alveolata</taxon>
        <taxon>Apicomplexa</taxon>
        <taxon>Aconoidasida</taxon>
        <taxon>Haemosporida</taxon>
        <taxon>Plasmodiidae</taxon>
        <taxon>Plasmodium</taxon>
        <taxon>Plasmodium (Laverania)</taxon>
    </lineage>
</organism>
<sequence>MSSIATFKLLDSSTLLSSFLSMKECVDGATDMAGTTATPAMNAFYPYGIAALVLIILAVTLIILYIWLYRRRKNSWKHECKKHLCK</sequence>
<keyword evidence="1" id="KW-0812">Transmembrane</keyword>
<keyword evidence="1" id="KW-0472">Membrane</keyword>
<dbReference type="EMBL" id="KI925470">
    <property type="protein sequence ID" value="ETW51950.1"/>
    <property type="molecule type" value="Genomic_DNA"/>
</dbReference>
<dbReference type="OrthoDB" id="377935at2759"/>
<evidence type="ECO:0000313" key="2">
    <source>
        <dbReference type="EMBL" id="ETW51950.1"/>
    </source>
</evidence>
<gene>
    <name evidence="2" type="ORF">PFMALIP_00005</name>
</gene>
<protein>
    <recommendedName>
        <fullName evidence="4">Surface antigen</fullName>
    </recommendedName>
</protein>
<feature type="transmembrane region" description="Helical" evidence="1">
    <location>
        <begin position="44"/>
        <end position="68"/>
    </location>
</feature>
<dbReference type="Pfam" id="PF17410">
    <property type="entry name" value="Stevor"/>
    <property type="match status" value="1"/>
</dbReference>
<name>A0A024WYB5_PLAFA</name>
<dbReference type="AlphaFoldDB" id="A0A024WYB5"/>
<evidence type="ECO:0000313" key="3">
    <source>
        <dbReference type="Proteomes" id="UP000030699"/>
    </source>
</evidence>
<accession>A0A024WYB5</accession>